<dbReference type="EMBL" id="JXKH01000003">
    <property type="protein sequence ID" value="OJG18951.1"/>
    <property type="molecule type" value="Genomic_DNA"/>
</dbReference>
<evidence type="ECO:0000256" key="6">
    <source>
        <dbReference type="SAM" id="Phobius"/>
    </source>
</evidence>
<protein>
    <submittedName>
        <fullName evidence="8">ABC transporter membrane-spanning permease</fullName>
    </submittedName>
</protein>
<evidence type="ECO:0000256" key="4">
    <source>
        <dbReference type="ARBA" id="ARBA00022989"/>
    </source>
</evidence>
<evidence type="ECO:0000256" key="5">
    <source>
        <dbReference type="ARBA" id="ARBA00023136"/>
    </source>
</evidence>
<feature type="transmembrane region" description="Helical" evidence="6">
    <location>
        <begin position="253"/>
        <end position="279"/>
    </location>
</feature>
<dbReference type="Pfam" id="PF12698">
    <property type="entry name" value="ABC2_membrane_3"/>
    <property type="match status" value="1"/>
</dbReference>
<gene>
    <name evidence="8" type="ORF">RU97_GL001569</name>
</gene>
<comment type="subcellular location">
    <subcellularLocation>
        <location evidence="1">Cell membrane</location>
        <topology evidence="1">Multi-pass membrane protein</topology>
    </subcellularLocation>
</comment>
<reference evidence="8 9" key="1">
    <citation type="submission" date="2014-12" db="EMBL/GenBank/DDBJ databases">
        <title>Draft genome sequences of 29 type strains of Enterococci.</title>
        <authorList>
            <person name="Zhong Z."/>
            <person name="Sun Z."/>
            <person name="Liu W."/>
            <person name="Zhang W."/>
            <person name="Zhang H."/>
        </authorList>
    </citation>
    <scope>NUCLEOTIDE SEQUENCE [LARGE SCALE GENOMIC DNA]</scope>
    <source>
        <strain evidence="8 9">DSM 17029</strain>
    </source>
</reference>
<keyword evidence="2" id="KW-1003">Cell membrane</keyword>
<keyword evidence="9" id="KW-1185">Reference proteome</keyword>
<dbReference type="InterPro" id="IPR013525">
    <property type="entry name" value="ABC2_TM"/>
</dbReference>
<name>A0A1L8RGM8_9ENTE</name>
<dbReference type="Proteomes" id="UP000181884">
    <property type="component" value="Unassembled WGS sequence"/>
</dbReference>
<dbReference type="GO" id="GO:0005886">
    <property type="term" value="C:plasma membrane"/>
    <property type="evidence" value="ECO:0007669"/>
    <property type="project" value="UniProtKB-SubCell"/>
</dbReference>
<evidence type="ECO:0000313" key="9">
    <source>
        <dbReference type="Proteomes" id="UP000181884"/>
    </source>
</evidence>
<feature type="transmembrane region" description="Helical" evidence="6">
    <location>
        <begin position="314"/>
        <end position="332"/>
    </location>
</feature>
<organism evidence="8 9">
    <name type="scientific">Enterococcus canis</name>
    <dbReference type="NCBI Taxonomy" id="214095"/>
    <lineage>
        <taxon>Bacteria</taxon>
        <taxon>Bacillati</taxon>
        <taxon>Bacillota</taxon>
        <taxon>Bacilli</taxon>
        <taxon>Lactobacillales</taxon>
        <taxon>Enterococcaceae</taxon>
        <taxon>Enterococcus</taxon>
    </lineage>
</organism>
<keyword evidence="4 6" id="KW-1133">Transmembrane helix</keyword>
<accession>A0A1L8RGM8</accession>
<keyword evidence="3 6" id="KW-0812">Transmembrane</keyword>
<feature type="transmembrane region" description="Helical" evidence="6">
    <location>
        <begin position="156"/>
        <end position="181"/>
    </location>
</feature>
<feature type="transmembrane region" description="Helical" evidence="6">
    <location>
        <begin position="291"/>
        <end position="308"/>
    </location>
</feature>
<dbReference type="InterPro" id="IPR051449">
    <property type="entry name" value="ABC-2_transporter_component"/>
</dbReference>
<evidence type="ECO:0000313" key="8">
    <source>
        <dbReference type="EMBL" id="OJG18951.1"/>
    </source>
</evidence>
<evidence type="ECO:0000259" key="7">
    <source>
        <dbReference type="Pfam" id="PF12698"/>
    </source>
</evidence>
<feature type="transmembrane region" description="Helical" evidence="6">
    <location>
        <begin position="202"/>
        <end position="231"/>
    </location>
</feature>
<evidence type="ECO:0000256" key="1">
    <source>
        <dbReference type="ARBA" id="ARBA00004651"/>
    </source>
</evidence>
<evidence type="ECO:0000256" key="3">
    <source>
        <dbReference type="ARBA" id="ARBA00022692"/>
    </source>
</evidence>
<sequence length="395" mass="42832">MILVPFILMGIAYAAIYFAGGLSEGTQVGVVGDAALTAQFEAQKGEELHFKAYPDEKAAQKALEDEKVDGYLVVANQQDQISGKLYAESGLGNTNEMTIQQLLNTMQAGLNAGKLGLTNEEVATLSQPAQFEKTKISFNEDGQAETGADHTGIQYAVAYALVIVMFMIIITYASIIAQEIASEKGTRIMEVILSSTTAQTHFYGKLVGVLLVCLTQIAIYGIAGVVAFMQFKNLDIVKELLQTIDLQQVLGSYLIYILLYFIIGVFLYSVLAALCGSLVNKAEDTAKAVQPITYLALIGYIIGLVLGANDPQNIVVRITSYIPFLSSYIMPVRLAFDTAPTSSVVISLVLLLVTAVVLTIFSANMYKSNVLVYSEGGFWSSLKQSVSIMRNERKK</sequence>
<dbReference type="PANTHER" id="PTHR30294">
    <property type="entry name" value="MEMBRANE COMPONENT OF ABC TRANSPORTER YHHJ-RELATED"/>
    <property type="match status" value="1"/>
</dbReference>
<comment type="caution">
    <text evidence="8">The sequence shown here is derived from an EMBL/GenBank/DDBJ whole genome shotgun (WGS) entry which is preliminary data.</text>
</comment>
<dbReference type="STRING" id="214095.RU97_GL001569"/>
<dbReference type="AlphaFoldDB" id="A0A1L8RGM8"/>
<dbReference type="GO" id="GO:0140359">
    <property type="term" value="F:ABC-type transporter activity"/>
    <property type="evidence" value="ECO:0007669"/>
    <property type="project" value="InterPro"/>
</dbReference>
<feature type="transmembrane region" description="Helical" evidence="6">
    <location>
        <begin position="344"/>
        <end position="366"/>
    </location>
</feature>
<proteinExistence type="predicted"/>
<dbReference type="PANTHER" id="PTHR30294:SF29">
    <property type="entry name" value="MULTIDRUG ABC TRANSPORTER PERMEASE YBHS-RELATED"/>
    <property type="match status" value="1"/>
</dbReference>
<feature type="domain" description="ABC-2 type transporter transmembrane" evidence="7">
    <location>
        <begin position="1"/>
        <end position="362"/>
    </location>
</feature>
<evidence type="ECO:0000256" key="2">
    <source>
        <dbReference type="ARBA" id="ARBA00022475"/>
    </source>
</evidence>
<keyword evidence="5 6" id="KW-0472">Membrane</keyword>